<gene>
    <name evidence="2" type="ORF">F511_22224</name>
</gene>
<protein>
    <submittedName>
        <fullName evidence="2">Uncharacterized protein</fullName>
    </submittedName>
</protein>
<keyword evidence="3" id="KW-1185">Reference proteome</keyword>
<name>A0A2Z7D7L0_9LAMI</name>
<reference evidence="2 3" key="1">
    <citation type="journal article" date="2015" name="Proc. Natl. Acad. Sci. U.S.A.">
        <title>The resurrection genome of Boea hygrometrica: A blueprint for survival of dehydration.</title>
        <authorList>
            <person name="Xiao L."/>
            <person name="Yang G."/>
            <person name="Zhang L."/>
            <person name="Yang X."/>
            <person name="Zhao S."/>
            <person name="Ji Z."/>
            <person name="Zhou Q."/>
            <person name="Hu M."/>
            <person name="Wang Y."/>
            <person name="Chen M."/>
            <person name="Xu Y."/>
            <person name="Jin H."/>
            <person name="Xiao X."/>
            <person name="Hu G."/>
            <person name="Bao F."/>
            <person name="Hu Y."/>
            <person name="Wan P."/>
            <person name="Li L."/>
            <person name="Deng X."/>
            <person name="Kuang T."/>
            <person name="Xiang C."/>
            <person name="Zhu J.K."/>
            <person name="Oliver M.J."/>
            <person name="He Y."/>
        </authorList>
    </citation>
    <scope>NUCLEOTIDE SEQUENCE [LARGE SCALE GENOMIC DNA]</scope>
    <source>
        <strain evidence="3">cv. XS01</strain>
    </source>
</reference>
<sequence length="193" mass="20879">MHLHARPPTNASLSLLRPPQAGAQPAGPPPGPAGPNLTDPSPNHGRTWTHEPGEADASRGAKHALHGVFPLANVDWAVKMRIRPPELETRICDANHRDEEFPSVLNPSSLLVQIDGGRLNPVVDLIGGSTAAYSLKCRFPRETGRSQAPRRQQALTPPPPCAACRRRRSPDLFRLVFRGEFIGDKILQPSSAG</sequence>
<accession>A0A2Z7D7L0</accession>
<evidence type="ECO:0000313" key="3">
    <source>
        <dbReference type="Proteomes" id="UP000250235"/>
    </source>
</evidence>
<organism evidence="2 3">
    <name type="scientific">Dorcoceras hygrometricum</name>
    <dbReference type="NCBI Taxonomy" id="472368"/>
    <lineage>
        <taxon>Eukaryota</taxon>
        <taxon>Viridiplantae</taxon>
        <taxon>Streptophyta</taxon>
        <taxon>Embryophyta</taxon>
        <taxon>Tracheophyta</taxon>
        <taxon>Spermatophyta</taxon>
        <taxon>Magnoliopsida</taxon>
        <taxon>eudicotyledons</taxon>
        <taxon>Gunneridae</taxon>
        <taxon>Pentapetalae</taxon>
        <taxon>asterids</taxon>
        <taxon>lamiids</taxon>
        <taxon>Lamiales</taxon>
        <taxon>Gesneriaceae</taxon>
        <taxon>Didymocarpoideae</taxon>
        <taxon>Trichosporeae</taxon>
        <taxon>Loxocarpinae</taxon>
        <taxon>Dorcoceras</taxon>
    </lineage>
</organism>
<dbReference type="Proteomes" id="UP000250235">
    <property type="component" value="Unassembled WGS sequence"/>
</dbReference>
<feature type="region of interest" description="Disordered" evidence="1">
    <location>
        <begin position="142"/>
        <end position="161"/>
    </location>
</feature>
<feature type="region of interest" description="Disordered" evidence="1">
    <location>
        <begin position="1"/>
        <end position="59"/>
    </location>
</feature>
<dbReference type="EMBL" id="KQ988474">
    <property type="protein sequence ID" value="KZV55648.1"/>
    <property type="molecule type" value="Genomic_DNA"/>
</dbReference>
<evidence type="ECO:0000256" key="1">
    <source>
        <dbReference type="SAM" id="MobiDB-lite"/>
    </source>
</evidence>
<evidence type="ECO:0000313" key="2">
    <source>
        <dbReference type="EMBL" id="KZV55648.1"/>
    </source>
</evidence>
<feature type="compositionally biased region" description="Polar residues" evidence="1">
    <location>
        <begin position="145"/>
        <end position="155"/>
    </location>
</feature>
<feature type="compositionally biased region" description="Basic and acidic residues" evidence="1">
    <location>
        <begin position="48"/>
        <end position="59"/>
    </location>
</feature>
<dbReference type="AlphaFoldDB" id="A0A2Z7D7L0"/>
<proteinExistence type="predicted"/>